<proteinExistence type="inferred from homology"/>
<dbReference type="PROSITE" id="PS50105">
    <property type="entry name" value="SAM_DOMAIN"/>
    <property type="match status" value="1"/>
</dbReference>
<dbReference type="InterPro" id="IPR013761">
    <property type="entry name" value="SAM/pointed_sf"/>
</dbReference>
<dbReference type="GO" id="GO:0005524">
    <property type="term" value="F:ATP binding"/>
    <property type="evidence" value="ECO:0007669"/>
    <property type="project" value="UniProtKB-UniRule"/>
</dbReference>
<feature type="region of interest" description="Disordered" evidence="8">
    <location>
        <begin position="572"/>
        <end position="642"/>
    </location>
</feature>
<comment type="similarity">
    <text evidence="5">Belongs to the TRAFAC class myosin-kinesin ATPase superfamily. Kinesin family. KIN-13 subfamily.</text>
</comment>
<evidence type="ECO:0000256" key="3">
    <source>
        <dbReference type="ARBA" id="ARBA00022840"/>
    </source>
</evidence>
<evidence type="ECO:0000256" key="8">
    <source>
        <dbReference type="SAM" id="MobiDB-lite"/>
    </source>
</evidence>
<dbReference type="RefSeq" id="XP_016611364.1">
    <property type="nucleotide sequence ID" value="XM_016750661.1"/>
</dbReference>
<dbReference type="PANTHER" id="PTHR47971:SF20">
    <property type="entry name" value="KINESIN-LIKE PROTEIN KIF24"/>
    <property type="match status" value="1"/>
</dbReference>
<dbReference type="PANTHER" id="PTHR47971">
    <property type="entry name" value="KINESIN-RELATED PROTEIN 6"/>
    <property type="match status" value="1"/>
</dbReference>
<evidence type="ECO:0000259" key="10">
    <source>
        <dbReference type="PROSITE" id="PS50105"/>
    </source>
</evidence>
<dbReference type="AlphaFoldDB" id="A0A0L0HQV6"/>
<dbReference type="SUPFAM" id="SSF47769">
    <property type="entry name" value="SAM/Pointed domain"/>
    <property type="match status" value="1"/>
</dbReference>
<feature type="compositionally biased region" description="Basic and acidic residues" evidence="8">
    <location>
        <begin position="574"/>
        <end position="583"/>
    </location>
</feature>
<dbReference type="GO" id="GO:0007019">
    <property type="term" value="P:microtubule depolymerization"/>
    <property type="evidence" value="ECO:0007669"/>
    <property type="project" value="TreeGrafter"/>
</dbReference>
<protein>
    <recommendedName>
        <fullName evidence="7">Kinesin-like protein</fullName>
    </recommendedName>
</protein>
<dbReference type="Gene3D" id="3.40.850.10">
    <property type="entry name" value="Kinesin motor domain"/>
    <property type="match status" value="1"/>
</dbReference>
<evidence type="ECO:0000256" key="2">
    <source>
        <dbReference type="ARBA" id="ARBA00022741"/>
    </source>
</evidence>
<dbReference type="GO" id="GO:0008017">
    <property type="term" value="F:microtubule binding"/>
    <property type="evidence" value="ECO:0007669"/>
    <property type="project" value="InterPro"/>
</dbReference>
<dbReference type="InterPro" id="IPR036961">
    <property type="entry name" value="Kinesin_motor_dom_sf"/>
</dbReference>
<evidence type="ECO:0000256" key="1">
    <source>
        <dbReference type="ARBA" id="ARBA00022701"/>
    </source>
</evidence>
<dbReference type="PRINTS" id="PR00380">
    <property type="entry name" value="KINESINHEAVY"/>
</dbReference>
<gene>
    <name evidence="11" type="ORF">SPPG_02371</name>
</gene>
<reference evidence="11 12" key="1">
    <citation type="submission" date="2009-08" db="EMBL/GenBank/DDBJ databases">
        <title>The Genome Sequence of Spizellomyces punctatus strain DAOM BR117.</title>
        <authorList>
            <consortium name="The Broad Institute Genome Sequencing Platform"/>
            <person name="Russ C."/>
            <person name="Cuomo C."/>
            <person name="Shea T."/>
            <person name="Young S.K."/>
            <person name="Zeng Q."/>
            <person name="Koehrsen M."/>
            <person name="Haas B."/>
            <person name="Borodovsky M."/>
            <person name="Guigo R."/>
            <person name="Alvarado L."/>
            <person name="Berlin A."/>
            <person name="Bochicchio J."/>
            <person name="Borenstein D."/>
            <person name="Chapman S."/>
            <person name="Chen Z."/>
            <person name="Engels R."/>
            <person name="Freedman E."/>
            <person name="Gellesch M."/>
            <person name="Goldberg J."/>
            <person name="Griggs A."/>
            <person name="Gujja S."/>
            <person name="Heiman D."/>
            <person name="Hepburn T."/>
            <person name="Howarth C."/>
            <person name="Jen D."/>
            <person name="Larson L."/>
            <person name="Lewis B."/>
            <person name="Mehta T."/>
            <person name="Park D."/>
            <person name="Pearson M."/>
            <person name="Roberts A."/>
            <person name="Saif S."/>
            <person name="Shenoy N."/>
            <person name="Sisk P."/>
            <person name="Stolte C."/>
            <person name="Sykes S."/>
            <person name="Thomson T."/>
            <person name="Walk T."/>
            <person name="White J."/>
            <person name="Yandava C."/>
            <person name="Burger G."/>
            <person name="Gray M.W."/>
            <person name="Holland P.W.H."/>
            <person name="King N."/>
            <person name="Lang F.B.F."/>
            <person name="Roger A.J."/>
            <person name="Ruiz-Trillo I."/>
            <person name="Lander E."/>
            <person name="Nusbaum C."/>
        </authorList>
    </citation>
    <scope>NUCLEOTIDE SEQUENCE [LARGE SCALE GENOMIC DNA]</scope>
    <source>
        <strain evidence="11 12">DAOM BR117</strain>
    </source>
</reference>
<evidence type="ECO:0000256" key="5">
    <source>
        <dbReference type="ARBA" id="ARBA00061030"/>
    </source>
</evidence>
<feature type="compositionally biased region" description="Polar residues" evidence="8">
    <location>
        <begin position="137"/>
        <end position="151"/>
    </location>
</feature>
<keyword evidence="3 6" id="KW-0067">ATP-binding</keyword>
<evidence type="ECO:0000256" key="6">
    <source>
        <dbReference type="PROSITE-ProRule" id="PRU00283"/>
    </source>
</evidence>
<keyword evidence="2 6" id="KW-0547">Nucleotide-binding</keyword>
<accession>A0A0L0HQV6</accession>
<feature type="binding site" evidence="6">
    <location>
        <begin position="299"/>
        <end position="306"/>
    </location>
    <ligand>
        <name>ATP</name>
        <dbReference type="ChEBI" id="CHEBI:30616"/>
    </ligand>
</feature>
<keyword evidence="1 7" id="KW-0493">Microtubule</keyword>
<dbReference type="OMA" id="MPTEHIE"/>
<dbReference type="PROSITE" id="PS00411">
    <property type="entry name" value="KINESIN_MOTOR_1"/>
    <property type="match status" value="1"/>
</dbReference>
<organism evidence="11 12">
    <name type="scientific">Spizellomyces punctatus (strain DAOM BR117)</name>
    <dbReference type="NCBI Taxonomy" id="645134"/>
    <lineage>
        <taxon>Eukaryota</taxon>
        <taxon>Fungi</taxon>
        <taxon>Fungi incertae sedis</taxon>
        <taxon>Chytridiomycota</taxon>
        <taxon>Chytridiomycota incertae sedis</taxon>
        <taxon>Chytridiomycetes</taxon>
        <taxon>Spizellomycetales</taxon>
        <taxon>Spizellomycetaceae</taxon>
        <taxon>Spizellomyces</taxon>
    </lineage>
</organism>
<dbReference type="InterPro" id="IPR001660">
    <property type="entry name" value="SAM"/>
</dbReference>
<keyword evidence="4 6" id="KW-0505">Motor protein</keyword>
<evidence type="ECO:0000256" key="4">
    <source>
        <dbReference type="ARBA" id="ARBA00023175"/>
    </source>
</evidence>
<dbReference type="InParanoid" id="A0A0L0HQV6"/>
<dbReference type="GO" id="GO:0003777">
    <property type="term" value="F:microtubule motor activity"/>
    <property type="evidence" value="ECO:0007669"/>
    <property type="project" value="InterPro"/>
</dbReference>
<dbReference type="FunFam" id="3.40.850.10:FF:000012">
    <property type="entry name" value="Kinesin-like protein"/>
    <property type="match status" value="1"/>
</dbReference>
<feature type="domain" description="Kinesin motor" evidence="9">
    <location>
        <begin position="209"/>
        <end position="530"/>
    </location>
</feature>
<dbReference type="Pfam" id="PF00536">
    <property type="entry name" value="SAM_1"/>
    <property type="match status" value="1"/>
</dbReference>
<feature type="domain" description="SAM" evidence="10">
    <location>
        <begin position="4"/>
        <end position="68"/>
    </location>
</feature>
<evidence type="ECO:0000313" key="11">
    <source>
        <dbReference type="EMBL" id="KND03325.1"/>
    </source>
</evidence>
<name>A0A0L0HQV6_SPIPD</name>
<dbReference type="CDD" id="cd01367">
    <property type="entry name" value="KISc_KIF2_like"/>
    <property type="match status" value="1"/>
</dbReference>
<dbReference type="EMBL" id="KQ257452">
    <property type="protein sequence ID" value="KND03325.1"/>
    <property type="molecule type" value="Genomic_DNA"/>
</dbReference>
<keyword evidence="12" id="KW-1185">Reference proteome</keyword>
<evidence type="ECO:0000259" key="9">
    <source>
        <dbReference type="PROSITE" id="PS50067"/>
    </source>
</evidence>
<feature type="region of interest" description="Disordered" evidence="8">
    <location>
        <begin position="531"/>
        <end position="560"/>
    </location>
</feature>
<dbReference type="VEuPathDB" id="FungiDB:SPPG_02371"/>
<dbReference type="SMART" id="SM00129">
    <property type="entry name" value="KISc"/>
    <property type="match status" value="1"/>
</dbReference>
<evidence type="ECO:0000313" key="12">
    <source>
        <dbReference type="Proteomes" id="UP000053201"/>
    </source>
</evidence>
<dbReference type="InterPro" id="IPR027640">
    <property type="entry name" value="Kinesin-like_fam"/>
</dbReference>
<dbReference type="SMART" id="SM00454">
    <property type="entry name" value="SAM"/>
    <property type="match status" value="1"/>
</dbReference>
<dbReference type="PROSITE" id="PS50067">
    <property type="entry name" value="KINESIN_MOTOR_2"/>
    <property type="match status" value="1"/>
</dbReference>
<dbReference type="InterPro" id="IPR001752">
    <property type="entry name" value="Kinesin_motor_dom"/>
</dbReference>
<dbReference type="GeneID" id="27685961"/>
<sequence>MSTMSASDLLNTLQTVELDQYYSNFSCFGINNVDSLLQLTMQDYAIVGVHSMEDRKKLFQLIQTLKSEPQSRSGDIRGTSALQTLKSEFGSTGSLLPKVASVQSSTVQYQPVSTRAEAPSESGVRRRASFGKLRPPSSFTGGSAPVSSTESLTDDGPNLSGRFGYSDEAPRTPKVVKRPTNTLNAYGIPINSGGLSTARSSSLSSLNDRIRVCVRKRPLNKKEQKRNEIDIAAVNGRRTISINEPKVKVDLTKYVEQHEFIFDEAFDADATNDDVYKRTAFPLVEYIFTGGKATCFAYGQTGSGKTFTMLDEKDGLYVKAGRDVFATLKQPQYAHLAAWGSFYEIYQGHLYDLLNARKRLYAREDGKQQVCIAGLTEHEVSDVDQLMQIFEYGNNARSTGATGANADSSRSHAIFQIVLKHKNKKKIEGKLSFIDLAGSERGADRGDADTKTRMEGSEINKSLLALKECIRALDQDSKHTPFRQSKLTQVLKDSFIGNSRTCMIATISPNISNSEHTLNTLRYADRVKELKGDSQISDGEDPQEEHVESETEPLLSDTDEGFIMDEEIPDQLMSDDHDDHLFDDADDESAGSDNPPPPQQEAKPETTHKSKSSSVTSKPPLVPRTKHVAPPRSTSFKASEEVSPVKSVSDVTQAEPTPLASEAEIMEDFIRLHRQHIREITEVNRVESKLLVNLTMRMGKQVGGEQLGSVSFDSYVKELDALMERKLETVLEVRNRVKQIVAGRQLG</sequence>
<dbReference type="Gene3D" id="1.10.150.50">
    <property type="entry name" value="Transcription Factor, Ets-1"/>
    <property type="match status" value="1"/>
</dbReference>
<dbReference type="Pfam" id="PF00225">
    <property type="entry name" value="Kinesin"/>
    <property type="match status" value="1"/>
</dbReference>
<dbReference type="Proteomes" id="UP000053201">
    <property type="component" value="Unassembled WGS sequence"/>
</dbReference>
<dbReference type="eggNOG" id="KOG0246">
    <property type="taxonomic scope" value="Eukaryota"/>
</dbReference>
<dbReference type="InterPro" id="IPR027417">
    <property type="entry name" value="P-loop_NTPase"/>
</dbReference>
<dbReference type="STRING" id="645134.A0A0L0HQV6"/>
<dbReference type="GO" id="GO:0005874">
    <property type="term" value="C:microtubule"/>
    <property type="evidence" value="ECO:0007669"/>
    <property type="project" value="UniProtKB-KW"/>
</dbReference>
<dbReference type="OrthoDB" id="3176171at2759"/>
<feature type="region of interest" description="Disordered" evidence="8">
    <location>
        <begin position="110"/>
        <end position="175"/>
    </location>
</feature>
<dbReference type="GO" id="GO:0007018">
    <property type="term" value="P:microtubule-based movement"/>
    <property type="evidence" value="ECO:0007669"/>
    <property type="project" value="InterPro"/>
</dbReference>
<dbReference type="SUPFAM" id="SSF52540">
    <property type="entry name" value="P-loop containing nucleoside triphosphate hydrolases"/>
    <property type="match status" value="1"/>
</dbReference>
<dbReference type="InterPro" id="IPR019821">
    <property type="entry name" value="Kinesin_motor_CS"/>
</dbReference>
<evidence type="ECO:0000256" key="7">
    <source>
        <dbReference type="RuleBase" id="RU000394"/>
    </source>
</evidence>
<dbReference type="CDD" id="cd09541">
    <property type="entry name" value="SAM_KIF24-like"/>
    <property type="match status" value="1"/>
</dbReference>